<feature type="region of interest" description="Disordered" evidence="1">
    <location>
        <begin position="573"/>
        <end position="593"/>
    </location>
</feature>
<name>A0A8H6W1L5_9AGAR</name>
<evidence type="ECO:0000256" key="1">
    <source>
        <dbReference type="SAM" id="MobiDB-lite"/>
    </source>
</evidence>
<dbReference type="Proteomes" id="UP000636479">
    <property type="component" value="Unassembled WGS sequence"/>
</dbReference>
<gene>
    <name evidence="2" type="ORF">MIND_00785800</name>
</gene>
<keyword evidence="3" id="KW-1185">Reference proteome</keyword>
<reference evidence="2" key="1">
    <citation type="submission" date="2020-05" db="EMBL/GenBank/DDBJ databases">
        <title>Mycena genomes resolve the evolution of fungal bioluminescence.</title>
        <authorList>
            <person name="Tsai I.J."/>
        </authorList>
    </citation>
    <scope>NUCLEOTIDE SEQUENCE</scope>
    <source>
        <strain evidence="2">171206Taipei</strain>
    </source>
</reference>
<comment type="caution">
    <text evidence="2">The sequence shown here is derived from an EMBL/GenBank/DDBJ whole genome shotgun (WGS) entry which is preliminary data.</text>
</comment>
<proteinExistence type="predicted"/>
<protein>
    <recommendedName>
        <fullName evidence="4">F-box domain-containing protein</fullName>
    </recommendedName>
</protein>
<sequence length="601" mass="67821">MEAIRKALVNSRFTRWILGLARFKFRLFSWLWTPRHGQDANNQIKSPRPPSNGLHGLNTDVFSDIFALLNGQDRRALATASPQLRSLFMPLLFRRICWQPLSARGFPPPTLWSYIRIFTVQGRSGFSGFQQPTPAVDYTKELQAQITSQLNEALPSMASLDEVRLYNIPFGPWTEFIESVLLTSSVKRLFLASDPCENPSEVSLSTVSRLSHVSYNMHRPLRRNPGPAYMRSYGFYHEADFRYPADLAASEGRLARAWLNPKTLESLSMPGEFVLEALDLTVRWELMKELHLEGVFPLSPKGTSAMLDVLCAMPRLRVARLKLEQCSQDTECREYVTQDALTRFAHNKSLLPDLVHFEAPISANDHILSVLPPTLETLLLIAYPLNATTQFKPLGIPASALLRLLSAAEFPTLRSLELSYSTKADGELLAEEELLQAIPRIFPALQHLMVRRDAQRDGPDGVHFALGWDPTSHFETLVSKLAHLETFSFDADIPGTQEADILPARHGFVNFAPASEYTVQLVTSIAEHRARPSKLHKISSYKCTGGVVSAYPWGPWLIWDILQVGFDPDGNPEYEVRRREPPPPQFDSRSLGIPWRPINMV</sequence>
<dbReference type="AlphaFoldDB" id="A0A8H6W1L5"/>
<evidence type="ECO:0008006" key="4">
    <source>
        <dbReference type="Google" id="ProtNLM"/>
    </source>
</evidence>
<dbReference type="RefSeq" id="XP_037220189.1">
    <property type="nucleotide sequence ID" value="XM_037364545.1"/>
</dbReference>
<evidence type="ECO:0000313" key="3">
    <source>
        <dbReference type="Proteomes" id="UP000636479"/>
    </source>
</evidence>
<dbReference type="OrthoDB" id="3047730at2759"/>
<evidence type="ECO:0000313" key="2">
    <source>
        <dbReference type="EMBL" id="KAF7302189.1"/>
    </source>
</evidence>
<dbReference type="EMBL" id="JACAZF010000006">
    <property type="protein sequence ID" value="KAF7302189.1"/>
    <property type="molecule type" value="Genomic_DNA"/>
</dbReference>
<accession>A0A8H6W1L5</accession>
<organism evidence="2 3">
    <name type="scientific">Mycena indigotica</name>
    <dbReference type="NCBI Taxonomy" id="2126181"/>
    <lineage>
        <taxon>Eukaryota</taxon>
        <taxon>Fungi</taxon>
        <taxon>Dikarya</taxon>
        <taxon>Basidiomycota</taxon>
        <taxon>Agaricomycotina</taxon>
        <taxon>Agaricomycetes</taxon>
        <taxon>Agaricomycetidae</taxon>
        <taxon>Agaricales</taxon>
        <taxon>Marasmiineae</taxon>
        <taxon>Mycenaceae</taxon>
        <taxon>Mycena</taxon>
    </lineage>
</organism>
<dbReference type="GeneID" id="59347061"/>